<feature type="domain" description="Secretion system C-terminal sorting" evidence="2">
    <location>
        <begin position="50"/>
        <end position="119"/>
    </location>
</feature>
<dbReference type="HOGENOM" id="CLU_153762_0_0_10"/>
<dbReference type="InterPro" id="IPR026444">
    <property type="entry name" value="Secre_tail"/>
</dbReference>
<evidence type="ECO:0000259" key="2">
    <source>
        <dbReference type="Pfam" id="PF18962"/>
    </source>
</evidence>
<accession>D2QQA5</accession>
<evidence type="ECO:0000313" key="3">
    <source>
        <dbReference type="EMBL" id="ADB39538.1"/>
    </source>
</evidence>
<dbReference type="EMBL" id="CP001769">
    <property type="protein sequence ID" value="ADB39538.1"/>
    <property type="molecule type" value="Genomic_DNA"/>
</dbReference>
<protein>
    <recommendedName>
        <fullName evidence="2">Secretion system C-terminal sorting domain-containing protein</fullName>
    </recommendedName>
</protein>
<reference evidence="3 4" key="1">
    <citation type="journal article" date="2010" name="Stand. Genomic Sci.">
        <title>Complete genome sequence of Spirosoma linguale type strain (1).</title>
        <authorList>
            <person name="Lail K."/>
            <person name="Sikorski J."/>
            <person name="Saunders E."/>
            <person name="Lapidus A."/>
            <person name="Glavina Del Rio T."/>
            <person name="Copeland A."/>
            <person name="Tice H."/>
            <person name="Cheng J.-F."/>
            <person name="Lucas S."/>
            <person name="Nolan M."/>
            <person name="Bruce D."/>
            <person name="Goodwin L."/>
            <person name="Pitluck S."/>
            <person name="Ivanova N."/>
            <person name="Mavromatis K."/>
            <person name="Ovchinnikova G."/>
            <person name="Pati A."/>
            <person name="Chen A."/>
            <person name="Palaniappan K."/>
            <person name="Land M."/>
            <person name="Hauser L."/>
            <person name="Chang Y.-J."/>
            <person name="Jeffries C.D."/>
            <person name="Chain P."/>
            <person name="Brettin T."/>
            <person name="Detter J.C."/>
            <person name="Schuetze A."/>
            <person name="Rohde M."/>
            <person name="Tindall B.J."/>
            <person name="Goeker M."/>
            <person name="Bristow J."/>
            <person name="Eisen J.A."/>
            <person name="Markowitz V."/>
            <person name="Hugenholtz P."/>
            <person name="Kyrpides N.C."/>
            <person name="Klenk H.-P."/>
            <person name="Chen F."/>
        </authorList>
    </citation>
    <scope>NUCLEOTIDE SEQUENCE [LARGE SCALE GENOMIC DNA]</scope>
    <source>
        <strain evidence="4">ATCC 33905 / DSM 74 / LMG 10896 / Claus 1</strain>
    </source>
</reference>
<evidence type="ECO:0000313" key="4">
    <source>
        <dbReference type="Proteomes" id="UP000002028"/>
    </source>
</evidence>
<dbReference type="Proteomes" id="UP000002028">
    <property type="component" value="Chromosome"/>
</dbReference>
<keyword evidence="4" id="KW-1185">Reference proteome</keyword>
<feature type="signal peptide" evidence="1">
    <location>
        <begin position="1"/>
        <end position="24"/>
    </location>
</feature>
<dbReference type="KEGG" id="sli:Slin_3531"/>
<feature type="chain" id="PRO_5003035843" description="Secretion system C-terminal sorting domain-containing protein" evidence="1">
    <location>
        <begin position="25"/>
        <end position="135"/>
    </location>
</feature>
<gene>
    <name evidence="3" type="ordered locus">Slin_3531</name>
</gene>
<organism evidence="3 4">
    <name type="scientific">Spirosoma linguale (strain ATCC 33905 / DSM 74 / LMG 10896 / Claus 1)</name>
    <dbReference type="NCBI Taxonomy" id="504472"/>
    <lineage>
        <taxon>Bacteria</taxon>
        <taxon>Pseudomonadati</taxon>
        <taxon>Bacteroidota</taxon>
        <taxon>Cytophagia</taxon>
        <taxon>Cytophagales</taxon>
        <taxon>Cytophagaceae</taxon>
        <taxon>Spirosoma</taxon>
    </lineage>
</organism>
<proteinExistence type="predicted"/>
<dbReference type="AlphaFoldDB" id="D2QQA5"/>
<dbReference type="eggNOG" id="ENOG5033MKK">
    <property type="taxonomic scope" value="Bacteria"/>
</dbReference>
<name>D2QQA5_SPILD</name>
<dbReference type="RefSeq" id="WP_012928059.1">
    <property type="nucleotide sequence ID" value="NC_013730.1"/>
</dbReference>
<sequence>MKTLIKSLALAFSLAVVTSAASFANITETNPIGRPSKVATYKTGVYTTVSGKLNIALDKETNGRVDIRLKDTSGKVLYAQYLGKHDKGCRLSLNLSDLEDGTYVLEISNGAETTTQNVVLSTKQPAAPNRLVAIN</sequence>
<dbReference type="Gene3D" id="2.60.40.3080">
    <property type="match status" value="1"/>
</dbReference>
<keyword evidence="1" id="KW-0732">Signal</keyword>
<evidence type="ECO:0000256" key="1">
    <source>
        <dbReference type="SAM" id="SignalP"/>
    </source>
</evidence>
<dbReference type="Pfam" id="PF18962">
    <property type="entry name" value="Por_Secre_tail"/>
    <property type="match status" value="1"/>
</dbReference>